<dbReference type="Pfam" id="PF19546">
    <property type="entry name" value="DUF6070"/>
    <property type="match status" value="1"/>
</dbReference>
<feature type="signal peptide" evidence="2">
    <location>
        <begin position="1"/>
        <end position="24"/>
    </location>
</feature>
<evidence type="ECO:0000313" key="3">
    <source>
        <dbReference type="EMBL" id="MBC5715148.1"/>
    </source>
</evidence>
<feature type="chain" id="PRO_5037624484" description="DUF5104 domain-containing protein" evidence="2">
    <location>
        <begin position="25"/>
        <end position="421"/>
    </location>
</feature>
<dbReference type="EMBL" id="JACOPH010000014">
    <property type="protein sequence ID" value="MBC5715148.1"/>
    <property type="molecule type" value="Genomic_DNA"/>
</dbReference>
<name>A0A923RTX2_9FIRM</name>
<proteinExistence type="predicted"/>
<sequence length="421" mass="48105">MVLKKMNILLITAFLIGCCVCACGKEDSITSETLEKDTEEVSSTEETKSAEEEATEQWEKGYNLPVDEQEAVEAENDCIEMMERISDIYGDADKGAASNVVLEDETIFKMQKKIMETGCPVATLVLYSNMGNYENVDKFLNECMDGKSGAVVIYEIYDDGGVGRMKFIFDGTDMYIVSTRGVWNDNNTPGTSYISYTRIKEWKYTGKGWFCYELCVPEYPEVTEMVDGSCLIRVKPMTEEQREMSEKCVRGLGYQGNNLLCSNWDTEHMEELDYNGIYEYLYAMKYQEKFNSENYPNGIPKEEFENLIMEYLPVTAEQIREYAVFDEENQTYAWVRLGCLNYAPTFFGTSLPEVIDIRENGDGTITLTVDAVCDMVICDDAVITHELTIRFAEDGSFQYLGNEILNDGIMQIPDYQYRIKN</sequence>
<evidence type="ECO:0000256" key="1">
    <source>
        <dbReference type="SAM" id="MobiDB-lite"/>
    </source>
</evidence>
<evidence type="ECO:0000313" key="4">
    <source>
        <dbReference type="Proteomes" id="UP000606720"/>
    </source>
</evidence>
<dbReference type="RefSeq" id="WP_186867620.1">
    <property type="nucleotide sequence ID" value="NZ_JACOPH010000014.1"/>
</dbReference>
<keyword evidence="2" id="KW-0732">Signal</keyword>
<accession>A0A923RTX2</accession>
<reference evidence="3" key="1">
    <citation type="submission" date="2020-08" db="EMBL/GenBank/DDBJ databases">
        <title>Genome public.</title>
        <authorList>
            <person name="Liu C."/>
            <person name="Sun Q."/>
        </authorList>
    </citation>
    <scope>NUCLEOTIDE SEQUENCE</scope>
    <source>
        <strain evidence="3">BX1005</strain>
    </source>
</reference>
<dbReference type="Proteomes" id="UP000606720">
    <property type="component" value="Unassembled WGS sequence"/>
</dbReference>
<evidence type="ECO:0008006" key="5">
    <source>
        <dbReference type="Google" id="ProtNLM"/>
    </source>
</evidence>
<keyword evidence="4" id="KW-1185">Reference proteome</keyword>
<comment type="caution">
    <text evidence="3">The sequence shown here is derived from an EMBL/GenBank/DDBJ whole genome shotgun (WGS) entry which is preliminary data.</text>
</comment>
<feature type="region of interest" description="Disordered" evidence="1">
    <location>
        <begin position="34"/>
        <end position="57"/>
    </location>
</feature>
<dbReference type="AlphaFoldDB" id="A0A923RTX2"/>
<evidence type="ECO:0000256" key="2">
    <source>
        <dbReference type="SAM" id="SignalP"/>
    </source>
</evidence>
<dbReference type="InterPro" id="IPR045714">
    <property type="entry name" value="DUF6070"/>
</dbReference>
<gene>
    <name evidence="3" type="ORF">H8S17_13215</name>
</gene>
<protein>
    <recommendedName>
        <fullName evidence="5">DUF5104 domain-containing protein</fullName>
    </recommendedName>
</protein>
<organism evidence="3 4">
    <name type="scientific">Roseburia zhanii</name>
    <dbReference type="NCBI Taxonomy" id="2763064"/>
    <lineage>
        <taxon>Bacteria</taxon>
        <taxon>Bacillati</taxon>
        <taxon>Bacillota</taxon>
        <taxon>Clostridia</taxon>
        <taxon>Lachnospirales</taxon>
        <taxon>Lachnospiraceae</taxon>
        <taxon>Roseburia</taxon>
    </lineage>
</organism>
<dbReference type="PROSITE" id="PS51257">
    <property type="entry name" value="PROKAR_LIPOPROTEIN"/>
    <property type="match status" value="1"/>
</dbReference>